<keyword evidence="1" id="KW-0175">Coiled coil</keyword>
<accession>A0A2G6E6P8</accession>
<evidence type="ECO:0008006" key="4">
    <source>
        <dbReference type="Google" id="ProtNLM"/>
    </source>
</evidence>
<sequence length="119" mass="13627">MREVKMMFDLIKKSILAGIGSVAAGEEKIRKLVDEVVQKGKITQQEGKTLVDELQKVVQENKDKLSSTIDERVHCLLKGLDLLTQKDLSETERRVKEELRRLEERLAALEKDVKAPERD</sequence>
<dbReference type="NCBIfam" id="NF047773">
    <property type="entry name" value="phas_rel_Lepto"/>
    <property type="match status" value="1"/>
</dbReference>
<evidence type="ECO:0000313" key="2">
    <source>
        <dbReference type="EMBL" id="PID57714.1"/>
    </source>
</evidence>
<comment type="caution">
    <text evidence="2">The sequence shown here is derived from an EMBL/GenBank/DDBJ whole genome shotgun (WGS) entry which is preliminary data.</text>
</comment>
<gene>
    <name evidence="2" type="ORF">CSB45_05640</name>
</gene>
<dbReference type="InterPro" id="IPR008769">
    <property type="entry name" value="PhaF_PhaI"/>
</dbReference>
<evidence type="ECO:0000313" key="3">
    <source>
        <dbReference type="Proteomes" id="UP000229740"/>
    </source>
</evidence>
<proteinExistence type="predicted"/>
<dbReference type="AlphaFoldDB" id="A0A2G6E6P8"/>
<dbReference type="PANTHER" id="PTHR38664:SF1">
    <property type="entry name" value="SLR0058 PROTEIN"/>
    <property type="match status" value="1"/>
</dbReference>
<name>A0A2G6E6P8_9BACT</name>
<dbReference type="EMBL" id="PDPS01000025">
    <property type="protein sequence ID" value="PID57714.1"/>
    <property type="molecule type" value="Genomic_DNA"/>
</dbReference>
<organism evidence="2 3">
    <name type="scientific">candidate division KSB3 bacterium</name>
    <dbReference type="NCBI Taxonomy" id="2044937"/>
    <lineage>
        <taxon>Bacteria</taxon>
        <taxon>candidate division KSB3</taxon>
    </lineage>
</organism>
<evidence type="ECO:0000256" key="1">
    <source>
        <dbReference type="SAM" id="Coils"/>
    </source>
</evidence>
<protein>
    <recommendedName>
        <fullName evidence="4">Polyhydroxyalkanoate synthesis regulator</fullName>
    </recommendedName>
</protein>
<reference evidence="2 3" key="1">
    <citation type="submission" date="2017-10" db="EMBL/GenBank/DDBJ databases">
        <title>Novel microbial diversity and functional potential in the marine mammal oral microbiome.</title>
        <authorList>
            <person name="Dudek N.K."/>
            <person name="Sun C.L."/>
            <person name="Burstein D."/>
            <person name="Kantor R.S."/>
            <person name="Aliaga Goltsman D.S."/>
            <person name="Bik E.M."/>
            <person name="Thomas B.C."/>
            <person name="Banfield J.F."/>
            <person name="Relman D.A."/>
        </authorList>
    </citation>
    <scope>NUCLEOTIDE SEQUENCE [LARGE SCALE GENOMIC DNA]</scope>
    <source>
        <strain evidence="2">DOLZORAL124_49_17</strain>
    </source>
</reference>
<feature type="coiled-coil region" evidence="1">
    <location>
        <begin position="51"/>
        <end position="119"/>
    </location>
</feature>
<dbReference type="Proteomes" id="UP000229740">
    <property type="component" value="Unassembled WGS sequence"/>
</dbReference>
<dbReference type="PANTHER" id="PTHR38664">
    <property type="entry name" value="SLR0058 PROTEIN"/>
    <property type="match status" value="1"/>
</dbReference>